<dbReference type="EMBL" id="JAODUP010000589">
    <property type="protein sequence ID" value="KAK2146702.1"/>
    <property type="molecule type" value="Genomic_DNA"/>
</dbReference>
<keyword evidence="2" id="KW-1185">Reference proteome</keyword>
<evidence type="ECO:0000313" key="2">
    <source>
        <dbReference type="Proteomes" id="UP001208570"/>
    </source>
</evidence>
<dbReference type="PANTHER" id="PTHR47331">
    <property type="entry name" value="PHD-TYPE DOMAIN-CONTAINING PROTEIN"/>
    <property type="match status" value="1"/>
</dbReference>
<protein>
    <submittedName>
        <fullName evidence="1">Uncharacterized protein</fullName>
    </submittedName>
</protein>
<name>A0AAD9J5V6_9ANNE</name>
<feature type="non-terminal residue" evidence="1">
    <location>
        <position position="1"/>
    </location>
</feature>
<accession>A0AAD9J5V6</accession>
<dbReference type="Proteomes" id="UP001208570">
    <property type="component" value="Unassembled WGS sequence"/>
</dbReference>
<dbReference type="AlphaFoldDB" id="A0AAD9J5V6"/>
<evidence type="ECO:0000313" key="1">
    <source>
        <dbReference type="EMBL" id="KAK2146702.1"/>
    </source>
</evidence>
<reference evidence="1" key="1">
    <citation type="journal article" date="2023" name="Mol. Biol. Evol.">
        <title>Third-Generation Sequencing Reveals the Adaptive Role of the Epigenome in Three Deep-Sea Polychaetes.</title>
        <authorList>
            <person name="Perez M."/>
            <person name="Aroh O."/>
            <person name="Sun Y."/>
            <person name="Lan Y."/>
            <person name="Juniper S.K."/>
            <person name="Young C.R."/>
            <person name="Angers B."/>
            <person name="Qian P.Y."/>
        </authorList>
    </citation>
    <scope>NUCLEOTIDE SEQUENCE</scope>
    <source>
        <strain evidence="1">P08H-3</strain>
    </source>
</reference>
<dbReference type="PANTHER" id="PTHR47331:SF1">
    <property type="entry name" value="GAG-LIKE PROTEIN"/>
    <property type="match status" value="1"/>
</dbReference>
<organism evidence="1 2">
    <name type="scientific">Paralvinella palmiformis</name>
    <dbReference type="NCBI Taxonomy" id="53620"/>
    <lineage>
        <taxon>Eukaryota</taxon>
        <taxon>Metazoa</taxon>
        <taxon>Spiralia</taxon>
        <taxon>Lophotrochozoa</taxon>
        <taxon>Annelida</taxon>
        <taxon>Polychaeta</taxon>
        <taxon>Sedentaria</taxon>
        <taxon>Canalipalpata</taxon>
        <taxon>Terebellida</taxon>
        <taxon>Terebelliformia</taxon>
        <taxon>Alvinellidae</taxon>
        <taxon>Paralvinella</taxon>
    </lineage>
</organism>
<sequence length="157" mass="17841">CLHCQGLHSLDACGQFIALSLSEKSNFLKAKRSFWGSLMYGHHRKDRRHRAPYKVCYGRHPTILHNLDRDTEFSESSKFTKQVDWNKPPTVVSSCQNSTATEGIMAIFPVRVRKKGCNSSVVTYPFIDSLCADNLMHQLSAKGKRSNCPLIQWVLNL</sequence>
<comment type="caution">
    <text evidence="1">The sequence shown here is derived from an EMBL/GenBank/DDBJ whole genome shotgun (WGS) entry which is preliminary data.</text>
</comment>
<gene>
    <name evidence="1" type="ORF">LSH36_589g03046</name>
</gene>
<proteinExistence type="predicted"/>